<accession>A0ABR2VG84</accession>
<keyword evidence="2" id="KW-0378">Hydrolase</keyword>
<name>A0ABR2VG84_9PEZI</name>
<dbReference type="Proteomes" id="UP001408356">
    <property type="component" value="Unassembled WGS sequence"/>
</dbReference>
<organism evidence="2 3">
    <name type="scientific">Seiridium unicorne</name>
    <dbReference type="NCBI Taxonomy" id="138068"/>
    <lineage>
        <taxon>Eukaryota</taxon>
        <taxon>Fungi</taxon>
        <taxon>Dikarya</taxon>
        <taxon>Ascomycota</taxon>
        <taxon>Pezizomycotina</taxon>
        <taxon>Sordariomycetes</taxon>
        <taxon>Xylariomycetidae</taxon>
        <taxon>Amphisphaeriales</taxon>
        <taxon>Sporocadaceae</taxon>
        <taxon>Seiridium</taxon>
    </lineage>
</organism>
<protein>
    <submittedName>
        <fullName evidence="2">Alpha/Beta hydrolase protein</fullName>
    </submittedName>
</protein>
<sequence>MTYVQPYLDSLGQNLSNLFAGGPAIETLSVQEVREMFSQSNDCLRGLTNRCPTFSMCMGAVPWLEHNVSIDSYDEIVADLVLQSGYAVVFAVLEWFTEKGLSQRIVPGNLAVIGDSAGGHIMFGVNILAKKHQPRIHITYNVFPNPAVKKDALGRFHRERIPLF</sequence>
<proteinExistence type="predicted"/>
<evidence type="ECO:0000313" key="2">
    <source>
        <dbReference type="EMBL" id="KAK9425930.1"/>
    </source>
</evidence>
<dbReference type="Pfam" id="PF07859">
    <property type="entry name" value="Abhydrolase_3"/>
    <property type="match status" value="1"/>
</dbReference>
<evidence type="ECO:0000313" key="3">
    <source>
        <dbReference type="Proteomes" id="UP001408356"/>
    </source>
</evidence>
<keyword evidence="3" id="KW-1185">Reference proteome</keyword>
<comment type="caution">
    <text evidence="2">The sequence shown here is derived from an EMBL/GenBank/DDBJ whole genome shotgun (WGS) entry which is preliminary data.</text>
</comment>
<dbReference type="GO" id="GO:0016787">
    <property type="term" value="F:hydrolase activity"/>
    <property type="evidence" value="ECO:0007669"/>
    <property type="project" value="UniProtKB-KW"/>
</dbReference>
<dbReference type="InterPro" id="IPR013094">
    <property type="entry name" value="AB_hydrolase_3"/>
</dbReference>
<evidence type="ECO:0000259" key="1">
    <source>
        <dbReference type="Pfam" id="PF07859"/>
    </source>
</evidence>
<feature type="domain" description="Alpha/beta hydrolase fold-3" evidence="1">
    <location>
        <begin position="88"/>
        <end position="148"/>
    </location>
</feature>
<gene>
    <name evidence="2" type="ORF">SUNI508_12731</name>
</gene>
<dbReference type="EMBL" id="JARVKF010000009">
    <property type="protein sequence ID" value="KAK9425930.1"/>
    <property type="molecule type" value="Genomic_DNA"/>
</dbReference>
<reference evidence="2 3" key="1">
    <citation type="journal article" date="2024" name="J. Plant Pathol.">
        <title>Sequence and assembly of the genome of Seiridium unicorne, isolate CBS 538.82, causal agent of cypress canker disease.</title>
        <authorList>
            <person name="Scali E."/>
            <person name="Rocca G.D."/>
            <person name="Danti R."/>
            <person name="Garbelotto M."/>
            <person name="Barberini S."/>
            <person name="Baroncelli R."/>
            <person name="Emiliani G."/>
        </authorList>
    </citation>
    <scope>NUCLEOTIDE SEQUENCE [LARGE SCALE GENOMIC DNA]</scope>
    <source>
        <strain evidence="2 3">BM-138-508</strain>
    </source>
</reference>